<dbReference type="Gene3D" id="1.20.890.30">
    <property type="entry name" value="VCA0319-like"/>
    <property type="match status" value="1"/>
</dbReference>
<comment type="similarity">
    <text evidence="2">Belongs to the TacA antitoxin family.</text>
</comment>
<reference evidence="3" key="2">
    <citation type="submission" date="2023-04" db="EMBL/GenBank/DDBJ databases">
        <authorList>
            <person name="Beletskiy A.V."/>
            <person name="Mardanov A.V."/>
            <person name="Ravin N.V."/>
        </authorList>
    </citation>
    <scope>NUCLEOTIDE SEQUENCE</scope>
    <source>
        <strain evidence="3">GKL-02</strain>
    </source>
</reference>
<protein>
    <submittedName>
        <fullName evidence="3">DUF1778 domain-containing protein</fullName>
    </submittedName>
</protein>
<organism evidence="3">
    <name type="scientific">Candidatus Thiothrix putei</name>
    <dbReference type="NCBI Taxonomy" id="3080811"/>
    <lineage>
        <taxon>Bacteria</taxon>
        <taxon>Pseudomonadati</taxon>
        <taxon>Pseudomonadota</taxon>
        <taxon>Gammaproteobacteria</taxon>
        <taxon>Thiotrichales</taxon>
        <taxon>Thiotrichaceae</taxon>
        <taxon>Thiothrix</taxon>
    </lineage>
</organism>
<evidence type="ECO:0000313" key="3">
    <source>
        <dbReference type="EMBL" id="WGZ95992.1"/>
    </source>
</evidence>
<gene>
    <name evidence="3" type="ORF">QJT81_08430</name>
</gene>
<dbReference type="GO" id="GO:0006355">
    <property type="term" value="P:regulation of DNA-templated transcription"/>
    <property type="evidence" value="ECO:0007669"/>
    <property type="project" value="InterPro"/>
</dbReference>
<dbReference type="KEGG" id="tput:QJT81_08430"/>
<dbReference type="EMBL" id="CP124756">
    <property type="protein sequence ID" value="WGZ95992.1"/>
    <property type="molecule type" value="Genomic_DNA"/>
</dbReference>
<keyword evidence="1" id="KW-1277">Toxin-antitoxin system</keyword>
<dbReference type="InterPro" id="IPR014795">
    <property type="entry name" value="TacA_1-like"/>
</dbReference>
<dbReference type="InterPro" id="IPR010985">
    <property type="entry name" value="Ribbon_hlx_hlx"/>
</dbReference>
<dbReference type="Gene3D" id="1.10.1220.10">
    <property type="entry name" value="Met repressor-like"/>
    <property type="match status" value="1"/>
</dbReference>
<name>A0AA95HEW2_9GAMM</name>
<evidence type="ECO:0000256" key="2">
    <source>
        <dbReference type="ARBA" id="ARBA00049988"/>
    </source>
</evidence>
<dbReference type="PANTHER" id="PTHR35401">
    <property type="entry name" value="COPG FAMILY HELIX-TURN-HELIX PROTEIN-RELATED-RELATED"/>
    <property type="match status" value="1"/>
</dbReference>
<dbReference type="AlphaFoldDB" id="A0AA95HEW2"/>
<dbReference type="InterPro" id="IPR013321">
    <property type="entry name" value="Arc_rbn_hlx_hlx"/>
</dbReference>
<dbReference type="NCBIfam" id="NF041551">
    <property type="entry name" value="YlcI_YnfO_N"/>
    <property type="match status" value="1"/>
</dbReference>
<dbReference type="Proteomes" id="UP001301326">
    <property type="component" value="Chromosome"/>
</dbReference>
<proteinExistence type="inferred from homology"/>
<reference evidence="3" key="1">
    <citation type="journal article" date="2023" name="Int. J. Mol. Sci.">
        <title>Metagenomics Revealed a New Genus 'Candidatus Thiocaldithrix dubininis' gen. nov., sp. nov. and a New Species 'Candidatus Thiothrix putei' sp. nov. in the Family Thiotrichaceae, Some Members of Which Have Traits of Both Na+- and H+-Motive Energetics.</title>
        <authorList>
            <person name="Ravin N.V."/>
            <person name="Muntyan M.S."/>
            <person name="Smolyakov D.D."/>
            <person name="Rudenko T.S."/>
            <person name="Beletsky A.V."/>
            <person name="Mardanov A.V."/>
            <person name="Grabovich M.Y."/>
        </authorList>
    </citation>
    <scope>NUCLEOTIDE SEQUENCE</scope>
    <source>
        <strain evidence="3">GKL-02</strain>
    </source>
</reference>
<sequence length="95" mass="10639">MDAMQAVMPKNERVTARISEEVKLLLTQAAELSGATLNQFLVQAALEKAQRMIEQENIIRLSMQDSVWFFNALDNPPKPNAKLLQAVAAHRQGLH</sequence>
<dbReference type="Pfam" id="PF08681">
    <property type="entry name" value="TacA1"/>
    <property type="match status" value="1"/>
</dbReference>
<evidence type="ECO:0000256" key="1">
    <source>
        <dbReference type="ARBA" id="ARBA00022649"/>
    </source>
</evidence>
<dbReference type="SUPFAM" id="SSF47598">
    <property type="entry name" value="Ribbon-helix-helix"/>
    <property type="match status" value="1"/>
</dbReference>
<accession>A0AA95HEW2</accession>
<dbReference type="PANTHER" id="PTHR35401:SF2">
    <property type="entry name" value="ABC-TYPE TRANSPORT SYSTEM"/>
    <property type="match status" value="1"/>
</dbReference>